<sequence length="71" mass="7828">MRLRAGSGVSCVFATMVNVDESPHRQERHVPAGWPGCHFPQTFPLPDGALNSYDRYGGWCVTGQNGYCTLK</sequence>
<reference evidence="1" key="1">
    <citation type="journal article" date="2014" name="Int. J. Syst. Evol. Microbiol.">
        <title>Complete genome sequence of Corynebacterium casei LMG S-19264T (=DSM 44701T), isolated from a smear-ripened cheese.</title>
        <authorList>
            <consortium name="US DOE Joint Genome Institute (JGI-PGF)"/>
            <person name="Walter F."/>
            <person name="Albersmeier A."/>
            <person name="Kalinowski J."/>
            <person name="Ruckert C."/>
        </authorList>
    </citation>
    <scope>NUCLEOTIDE SEQUENCE</scope>
    <source>
        <strain evidence="1">CGMCC 4.7403</strain>
    </source>
</reference>
<name>A0A918ZE70_9ACTN</name>
<accession>A0A918ZE70</accession>
<dbReference type="AlphaFoldDB" id="A0A918ZE70"/>
<evidence type="ECO:0000313" key="2">
    <source>
        <dbReference type="Proteomes" id="UP000603227"/>
    </source>
</evidence>
<gene>
    <name evidence="1" type="ORF">GCM10017771_68880</name>
</gene>
<evidence type="ECO:0000313" key="1">
    <source>
        <dbReference type="EMBL" id="GHE47818.1"/>
    </source>
</evidence>
<reference evidence="1" key="2">
    <citation type="submission" date="2020-09" db="EMBL/GenBank/DDBJ databases">
        <authorList>
            <person name="Sun Q."/>
            <person name="Zhou Y."/>
        </authorList>
    </citation>
    <scope>NUCLEOTIDE SEQUENCE</scope>
    <source>
        <strain evidence="1">CGMCC 4.7403</strain>
    </source>
</reference>
<comment type="caution">
    <text evidence="1">The sequence shown here is derived from an EMBL/GenBank/DDBJ whole genome shotgun (WGS) entry which is preliminary data.</text>
</comment>
<organism evidence="1 2">
    <name type="scientific">Streptomyces capitiformicae</name>
    <dbReference type="NCBI Taxonomy" id="2014920"/>
    <lineage>
        <taxon>Bacteria</taxon>
        <taxon>Bacillati</taxon>
        <taxon>Actinomycetota</taxon>
        <taxon>Actinomycetes</taxon>
        <taxon>Kitasatosporales</taxon>
        <taxon>Streptomycetaceae</taxon>
        <taxon>Streptomyces</taxon>
    </lineage>
</organism>
<keyword evidence="2" id="KW-1185">Reference proteome</keyword>
<dbReference type="Proteomes" id="UP000603227">
    <property type="component" value="Unassembled WGS sequence"/>
</dbReference>
<protein>
    <submittedName>
        <fullName evidence="1">Uncharacterized protein</fullName>
    </submittedName>
</protein>
<proteinExistence type="predicted"/>
<dbReference type="EMBL" id="BNAT01000031">
    <property type="protein sequence ID" value="GHE47818.1"/>
    <property type="molecule type" value="Genomic_DNA"/>
</dbReference>